<dbReference type="InterPro" id="IPR025669">
    <property type="entry name" value="AAA_dom"/>
</dbReference>
<accession>A0A370QNA3</accession>
<evidence type="ECO:0000259" key="17">
    <source>
        <dbReference type="Pfam" id="PF13614"/>
    </source>
</evidence>
<dbReference type="SUPFAM" id="SSF52540">
    <property type="entry name" value="P-loop containing nucleoside triphosphate hydrolases"/>
    <property type="match status" value="1"/>
</dbReference>
<dbReference type="InterPro" id="IPR050445">
    <property type="entry name" value="Bact_polysacc_biosynth/exp"/>
</dbReference>
<keyword evidence="5" id="KW-0808">Transferase</keyword>
<keyword evidence="20" id="KW-1185">Reference proteome</keyword>
<evidence type="ECO:0000256" key="6">
    <source>
        <dbReference type="ARBA" id="ARBA00022692"/>
    </source>
</evidence>
<gene>
    <name evidence="19" type="ORF">C8D90_10660</name>
</gene>
<dbReference type="AlphaFoldDB" id="A0A370QNA3"/>
<evidence type="ECO:0000313" key="19">
    <source>
        <dbReference type="EMBL" id="RDK89855.1"/>
    </source>
</evidence>
<dbReference type="GO" id="GO:0005886">
    <property type="term" value="C:plasma membrane"/>
    <property type="evidence" value="ECO:0007669"/>
    <property type="project" value="UniProtKB-SubCell"/>
</dbReference>
<keyword evidence="10 15" id="KW-1133">Transmembrane helix</keyword>
<feature type="domain" description="Polysaccharide chain length determinant N-terminal" evidence="16">
    <location>
        <begin position="10"/>
        <end position="101"/>
    </location>
</feature>
<dbReference type="Gene3D" id="3.40.50.300">
    <property type="entry name" value="P-loop containing nucleotide triphosphate hydrolases"/>
    <property type="match status" value="1"/>
</dbReference>
<dbReference type="CDD" id="cd05387">
    <property type="entry name" value="BY-kinase"/>
    <property type="match status" value="1"/>
</dbReference>
<dbReference type="Pfam" id="PF23607">
    <property type="entry name" value="WZC_N"/>
    <property type="match status" value="1"/>
</dbReference>
<dbReference type="InterPro" id="IPR003856">
    <property type="entry name" value="LPS_length_determ_N"/>
</dbReference>
<keyword evidence="4" id="KW-0997">Cell inner membrane</keyword>
<evidence type="ECO:0000256" key="7">
    <source>
        <dbReference type="ARBA" id="ARBA00022741"/>
    </source>
</evidence>
<comment type="catalytic activity">
    <reaction evidence="13">
        <text>L-tyrosyl-[protein] + ATP = O-phospho-L-tyrosyl-[protein] + ADP + H(+)</text>
        <dbReference type="Rhea" id="RHEA:10596"/>
        <dbReference type="Rhea" id="RHEA-COMP:10136"/>
        <dbReference type="Rhea" id="RHEA-COMP:20101"/>
        <dbReference type="ChEBI" id="CHEBI:15378"/>
        <dbReference type="ChEBI" id="CHEBI:30616"/>
        <dbReference type="ChEBI" id="CHEBI:46858"/>
        <dbReference type="ChEBI" id="CHEBI:61978"/>
        <dbReference type="ChEBI" id="CHEBI:456216"/>
    </reaction>
</comment>
<keyword evidence="14" id="KW-0175">Coiled coil</keyword>
<dbReference type="Pfam" id="PF13614">
    <property type="entry name" value="AAA_31"/>
    <property type="match status" value="1"/>
</dbReference>
<evidence type="ECO:0000256" key="9">
    <source>
        <dbReference type="ARBA" id="ARBA00022840"/>
    </source>
</evidence>
<keyword evidence="8 19" id="KW-0418">Kinase</keyword>
<keyword evidence="3" id="KW-1003">Cell membrane</keyword>
<evidence type="ECO:0000256" key="13">
    <source>
        <dbReference type="ARBA" id="ARBA00053015"/>
    </source>
</evidence>
<feature type="transmembrane region" description="Helical" evidence="15">
    <location>
        <begin position="26"/>
        <end position="45"/>
    </location>
</feature>
<comment type="similarity">
    <text evidence="2">Belongs to the etk/wzc family.</text>
</comment>
<evidence type="ECO:0000256" key="11">
    <source>
        <dbReference type="ARBA" id="ARBA00023136"/>
    </source>
</evidence>
<proteinExistence type="inferred from homology"/>
<dbReference type="GO" id="GO:0042802">
    <property type="term" value="F:identical protein binding"/>
    <property type="evidence" value="ECO:0007669"/>
    <property type="project" value="UniProtKB-ARBA"/>
</dbReference>
<organism evidence="19 20">
    <name type="scientific">Enterobacillus tribolii</name>
    <dbReference type="NCBI Taxonomy" id="1487935"/>
    <lineage>
        <taxon>Bacteria</taxon>
        <taxon>Pseudomonadati</taxon>
        <taxon>Pseudomonadota</taxon>
        <taxon>Gammaproteobacteria</taxon>
        <taxon>Enterobacterales</taxon>
        <taxon>Hafniaceae</taxon>
        <taxon>Enterobacillus</taxon>
    </lineage>
</organism>
<keyword evidence="11 15" id="KW-0472">Membrane</keyword>
<dbReference type="Pfam" id="PF02706">
    <property type="entry name" value="Wzz"/>
    <property type="match status" value="1"/>
</dbReference>
<evidence type="ECO:0000259" key="16">
    <source>
        <dbReference type="Pfam" id="PF02706"/>
    </source>
</evidence>
<feature type="transmembrane region" description="Helical" evidence="15">
    <location>
        <begin position="419"/>
        <end position="438"/>
    </location>
</feature>
<evidence type="ECO:0000256" key="1">
    <source>
        <dbReference type="ARBA" id="ARBA00004429"/>
    </source>
</evidence>
<feature type="domain" description="Tyrosine-protein kinase G-rich" evidence="18">
    <location>
        <begin position="360"/>
        <end position="440"/>
    </location>
</feature>
<comment type="caution">
    <text evidence="19">The sequence shown here is derived from an EMBL/GenBank/DDBJ whole genome shotgun (WGS) entry which is preliminary data.</text>
</comment>
<keyword evidence="6 15" id="KW-0812">Transmembrane</keyword>
<keyword evidence="7" id="KW-0547">Nucleotide-binding</keyword>
<reference evidence="19 20" key="1">
    <citation type="submission" date="2018-07" db="EMBL/GenBank/DDBJ databases">
        <title>Genomic Encyclopedia of Type Strains, Phase IV (KMG-IV): sequencing the most valuable type-strain genomes for metagenomic binning, comparative biology and taxonomic classification.</title>
        <authorList>
            <person name="Goeker M."/>
        </authorList>
    </citation>
    <scope>NUCLEOTIDE SEQUENCE [LARGE SCALE GENOMIC DNA]</scope>
    <source>
        <strain evidence="19 20">DSM 103736</strain>
    </source>
</reference>
<dbReference type="Pfam" id="PF13807">
    <property type="entry name" value="GNVR"/>
    <property type="match status" value="1"/>
</dbReference>
<name>A0A370QNA3_9GAMM</name>
<evidence type="ECO:0000256" key="14">
    <source>
        <dbReference type="SAM" id="Coils"/>
    </source>
</evidence>
<feature type="domain" description="AAA" evidence="17">
    <location>
        <begin position="526"/>
        <end position="640"/>
    </location>
</feature>
<dbReference type="EMBL" id="QRAP01000006">
    <property type="protein sequence ID" value="RDK89855.1"/>
    <property type="molecule type" value="Genomic_DNA"/>
</dbReference>
<sequence>MAFNVRSQGDEIDLGKIVGLLLDNKWVIAITTLVFAFLGILFALFSTPIYKSDALIQIEQSSSSNLLGKLSDVLPDTRPQSAPEIELINSRMVIGKTVRELGLDIQVTEKYFPLVGKGFARLTGKKPDQVVVSKLDVPDEWLNQALALKVKTDGHYTLSADSIEINGQVGKTISHDGFTVLITDIRADGDSTFTVSKMDELSAVNGVLKNLSVVDKTKDGGILQLSLLGEDRSKISKILNSISNNYLQQNVERKSEEAGKSLAFLNEQLPQIKEGLDNAENKLNQYRQQNDSVDLSLEAKSVLDTMVSVESQLNELTFKEAEISKLYTRSHPAYKALMEKRATLQKEKDKLNKRVSSMPKTQQEILRLTRDVQAGQDVYMILLNKQQELNINKASTVGNVRIIDRAMTQPMAVKPKKGLIVVLAVLCGLILSAAFVFIRDFLKRGITHPGQLEELGITVFAAIPLSEKLFKRRSRRNSISDGSHNLLAQSDPTDLAIEAIRGLRTSLHFVMMESSNNILMVCGATPGIGKTFVSTNLAASIAQSGRRVLLIDCDMRKGYTHKIFKGPNKGGLSEYLAEQKGIADIVYQTEIEGLHFIARGRIPQNPSELLMSNQFSTLLSTLSTEYDLIILDTPPIIAVTEAALVGRYAGTALMVARFEMSTVKEIEIGINRFEQNGISIKGVILNAVEKRAAGAYSYGNYSHYRYESSNKDGD</sequence>
<dbReference type="InterPro" id="IPR027417">
    <property type="entry name" value="P-loop_NTPase"/>
</dbReference>
<evidence type="ECO:0000259" key="18">
    <source>
        <dbReference type="Pfam" id="PF13807"/>
    </source>
</evidence>
<feature type="coiled-coil region" evidence="14">
    <location>
        <begin position="262"/>
        <end position="296"/>
    </location>
</feature>
<keyword evidence="12" id="KW-0829">Tyrosine-protein kinase</keyword>
<evidence type="ECO:0000256" key="4">
    <source>
        <dbReference type="ARBA" id="ARBA00022519"/>
    </source>
</evidence>
<dbReference type="Proteomes" id="UP000254848">
    <property type="component" value="Unassembled WGS sequence"/>
</dbReference>
<dbReference type="GO" id="GO:0004713">
    <property type="term" value="F:protein tyrosine kinase activity"/>
    <property type="evidence" value="ECO:0007669"/>
    <property type="project" value="UniProtKB-KW"/>
</dbReference>
<evidence type="ECO:0000256" key="12">
    <source>
        <dbReference type="ARBA" id="ARBA00023137"/>
    </source>
</evidence>
<dbReference type="PANTHER" id="PTHR32309:SF32">
    <property type="entry name" value="TYROSINE-PROTEIN KINASE ETK-RELATED"/>
    <property type="match status" value="1"/>
</dbReference>
<dbReference type="InterPro" id="IPR005702">
    <property type="entry name" value="Wzc-like_C"/>
</dbReference>
<dbReference type="FunFam" id="3.40.50.300:FF:000527">
    <property type="entry name" value="Tyrosine-protein kinase etk"/>
    <property type="match status" value="1"/>
</dbReference>
<dbReference type="PANTHER" id="PTHR32309">
    <property type="entry name" value="TYROSINE-PROTEIN KINASE"/>
    <property type="match status" value="1"/>
</dbReference>
<dbReference type="NCBIfam" id="TIGR01007">
    <property type="entry name" value="eps_fam"/>
    <property type="match status" value="1"/>
</dbReference>
<evidence type="ECO:0000256" key="15">
    <source>
        <dbReference type="SAM" id="Phobius"/>
    </source>
</evidence>
<comment type="subcellular location">
    <subcellularLocation>
        <location evidence="1">Cell inner membrane</location>
        <topology evidence="1">Multi-pass membrane protein</topology>
    </subcellularLocation>
</comment>
<evidence type="ECO:0000256" key="8">
    <source>
        <dbReference type="ARBA" id="ARBA00022777"/>
    </source>
</evidence>
<evidence type="ECO:0000256" key="5">
    <source>
        <dbReference type="ARBA" id="ARBA00022679"/>
    </source>
</evidence>
<evidence type="ECO:0000256" key="3">
    <source>
        <dbReference type="ARBA" id="ARBA00022475"/>
    </source>
</evidence>
<dbReference type="GO" id="GO:0005524">
    <property type="term" value="F:ATP binding"/>
    <property type="evidence" value="ECO:0007669"/>
    <property type="project" value="UniProtKB-KW"/>
</dbReference>
<keyword evidence="9" id="KW-0067">ATP-binding</keyword>
<protein>
    <submittedName>
        <fullName evidence="19">Tyrosine-protein kinase Etk/Wzc</fullName>
    </submittedName>
</protein>
<evidence type="ECO:0000256" key="10">
    <source>
        <dbReference type="ARBA" id="ARBA00022989"/>
    </source>
</evidence>
<evidence type="ECO:0000313" key="20">
    <source>
        <dbReference type="Proteomes" id="UP000254848"/>
    </source>
</evidence>
<dbReference type="InterPro" id="IPR032807">
    <property type="entry name" value="GNVR"/>
</dbReference>
<evidence type="ECO:0000256" key="2">
    <source>
        <dbReference type="ARBA" id="ARBA00008883"/>
    </source>
</evidence>